<accession>A0A1M6E8Z7</accession>
<reference evidence="1 2" key="1">
    <citation type="submission" date="2016-11" db="EMBL/GenBank/DDBJ databases">
        <authorList>
            <person name="Jaros S."/>
            <person name="Januszkiewicz K."/>
            <person name="Wedrychowicz H."/>
        </authorList>
    </citation>
    <scope>NUCLEOTIDE SEQUENCE [LARGE SCALE GENOMIC DNA]</scope>
    <source>
        <strain evidence="1 2">DSM 19022</strain>
    </source>
</reference>
<dbReference type="AlphaFoldDB" id="A0A1M6E8Z7"/>
<evidence type="ECO:0000313" key="1">
    <source>
        <dbReference type="EMBL" id="SHI82004.1"/>
    </source>
</evidence>
<dbReference type="STRING" id="1122184.SAMN02745176_01497"/>
<gene>
    <name evidence="1" type="ORF">SAMN02745176_01497</name>
</gene>
<evidence type="ECO:0000313" key="2">
    <source>
        <dbReference type="Proteomes" id="UP000184442"/>
    </source>
</evidence>
<proteinExistence type="predicted"/>
<organism evidence="1 2">
    <name type="scientific">Lutispora thermophila DSM 19022</name>
    <dbReference type="NCBI Taxonomy" id="1122184"/>
    <lineage>
        <taxon>Bacteria</taxon>
        <taxon>Bacillati</taxon>
        <taxon>Bacillota</taxon>
        <taxon>Clostridia</taxon>
        <taxon>Lutisporales</taxon>
        <taxon>Lutisporaceae</taxon>
        <taxon>Lutispora</taxon>
    </lineage>
</organism>
<dbReference type="Proteomes" id="UP000184442">
    <property type="component" value="Unassembled WGS sequence"/>
</dbReference>
<dbReference type="EMBL" id="FQZS01000008">
    <property type="protein sequence ID" value="SHI82004.1"/>
    <property type="molecule type" value="Genomic_DNA"/>
</dbReference>
<sequence length="44" mass="5198">MSNYILITLVMTENANINREHNSCYFDIVNKLTIVWRTCYANTN</sequence>
<protein>
    <submittedName>
        <fullName evidence="1">Uncharacterized protein</fullName>
    </submittedName>
</protein>
<name>A0A1M6E8Z7_9FIRM</name>
<keyword evidence="2" id="KW-1185">Reference proteome</keyword>